<evidence type="ECO:0000313" key="3">
    <source>
        <dbReference type="Proteomes" id="UP000271098"/>
    </source>
</evidence>
<feature type="region of interest" description="Disordered" evidence="1">
    <location>
        <begin position="1"/>
        <end position="84"/>
    </location>
</feature>
<feature type="compositionally biased region" description="Basic and acidic residues" evidence="1">
    <location>
        <begin position="63"/>
        <end position="77"/>
    </location>
</feature>
<dbReference type="WBParaSite" id="GPUH_0001019701-mRNA-1">
    <property type="protein sequence ID" value="GPUH_0001019701-mRNA-1"/>
    <property type="gene ID" value="GPUH_0001019701"/>
</dbReference>
<organism evidence="4">
    <name type="scientific">Gongylonema pulchrum</name>
    <dbReference type="NCBI Taxonomy" id="637853"/>
    <lineage>
        <taxon>Eukaryota</taxon>
        <taxon>Metazoa</taxon>
        <taxon>Ecdysozoa</taxon>
        <taxon>Nematoda</taxon>
        <taxon>Chromadorea</taxon>
        <taxon>Rhabditida</taxon>
        <taxon>Spirurina</taxon>
        <taxon>Spiruromorpha</taxon>
        <taxon>Spiruroidea</taxon>
        <taxon>Gongylonematidae</taxon>
        <taxon>Gongylonema</taxon>
    </lineage>
</organism>
<evidence type="ECO:0000256" key="1">
    <source>
        <dbReference type="SAM" id="MobiDB-lite"/>
    </source>
</evidence>
<reference evidence="4" key="1">
    <citation type="submission" date="2016-06" db="UniProtKB">
        <authorList>
            <consortium name="WormBaseParasite"/>
        </authorList>
    </citation>
    <scope>IDENTIFICATION</scope>
</reference>
<evidence type="ECO:0000313" key="4">
    <source>
        <dbReference type="WBParaSite" id="GPUH_0001019701-mRNA-1"/>
    </source>
</evidence>
<protein>
    <submittedName>
        <fullName evidence="2 4">Uncharacterized protein</fullName>
    </submittedName>
</protein>
<dbReference type="AlphaFoldDB" id="A0A183DN93"/>
<sequence length="175" mass="17908">MAPRPPSDVIFVDGRLASVEGGREGGRMGGGMAAESSKRPPSSVLGSKRGAPSISTADDTSSCEDRAREREEQEKHAVAGTAPNAAATTSFGLQAAAVTAAATAAQQQQRSSGAAVLLYRHPGKTVHAHAERLAPATRTPAAAQERYKAAAAAAEATGRLGDLVLEMLQKAAHRA</sequence>
<name>A0A183DN93_9BILA</name>
<gene>
    <name evidence="2" type="ORF">GPUH_LOCUS10184</name>
</gene>
<dbReference type="Proteomes" id="UP000271098">
    <property type="component" value="Unassembled WGS sequence"/>
</dbReference>
<proteinExistence type="predicted"/>
<reference evidence="2 3" key="2">
    <citation type="submission" date="2018-11" db="EMBL/GenBank/DDBJ databases">
        <authorList>
            <consortium name="Pathogen Informatics"/>
        </authorList>
    </citation>
    <scope>NUCLEOTIDE SEQUENCE [LARGE SCALE GENOMIC DNA]</scope>
</reference>
<accession>A0A183DN93</accession>
<evidence type="ECO:0000313" key="2">
    <source>
        <dbReference type="EMBL" id="VDN17100.1"/>
    </source>
</evidence>
<dbReference type="EMBL" id="UYRT01077873">
    <property type="protein sequence ID" value="VDN17100.1"/>
    <property type="molecule type" value="Genomic_DNA"/>
</dbReference>
<keyword evidence="3" id="KW-1185">Reference proteome</keyword>